<dbReference type="AlphaFoldDB" id="B0RKP4"/>
<sequence length="71" mass="7502">MFNCPPDIPPVALILTVDVPLTLPTLPEDIEFLLKASDAFKLSVASVNVSPVLLNTPSAALMFSVVPALNI</sequence>
<geneLocation type="plasmid" evidence="1">
    <name>pYE854</name>
</geneLocation>
<proteinExistence type="predicted"/>
<keyword evidence="1" id="KW-0614">Plasmid</keyword>
<dbReference type="EMBL" id="AM905950">
    <property type="protein sequence ID" value="CAP20151.1"/>
    <property type="molecule type" value="Genomic_DNA"/>
</dbReference>
<organism evidence="1">
    <name type="scientific">Yersinia enterocolitica</name>
    <dbReference type="NCBI Taxonomy" id="630"/>
    <lineage>
        <taxon>Bacteria</taxon>
        <taxon>Pseudomonadati</taxon>
        <taxon>Pseudomonadota</taxon>
        <taxon>Gammaproteobacteria</taxon>
        <taxon>Enterobacterales</taxon>
        <taxon>Yersiniaceae</taxon>
        <taxon>Yersinia</taxon>
    </lineage>
</organism>
<accession>B0RKP4</accession>
<protein>
    <submittedName>
        <fullName evidence="1">Uncharacterized protein</fullName>
    </submittedName>
</protein>
<reference evidence="1" key="1">
    <citation type="journal article" date="2008" name="J. Bacteriol.">
        <title>Genetic and functional properties of the self-transmissible Yersinia enterocolitica plasmid pYE854, which mobilizes the virulence plasmid pYV.</title>
        <authorList>
            <person name="Hammerl J.A."/>
            <person name="Klein I."/>
            <person name="Lanka E."/>
            <person name="Appel B."/>
            <person name="Hertwig S."/>
        </authorList>
    </citation>
    <scope>NUCLEOTIDE SEQUENCE [LARGE SCALE GENOMIC DNA]</scope>
    <source>
        <strain evidence="1">29854</strain>
        <plasmid evidence="1">pYE854</plasmid>
    </source>
</reference>
<name>B0RKP4_YEREN</name>
<evidence type="ECO:0000313" key="1">
    <source>
        <dbReference type="EMBL" id="CAP20151.1"/>
    </source>
</evidence>